<gene>
    <name evidence="2" type="primary">Fam3b</name>
    <name evidence="2" type="ORF">SNEC2469_LOCUS17008</name>
</gene>
<sequence>KLEFLENYSYAVYVLQFLCYAVWPKTGLVSLPLFLIFLYASAVLIVRCIQQPSQKWWANHTTARLFVPFILAASFVGLSFLPDPVGTSTSMPDIPAQRWIDNRSKDMRLELLDPEGQRLGARIINPSLAIADGQLVVVARRHRREVTKSSGRFRSPEGEVDAVFINQIWHSDLVVGSHLDLDLWPSGPGAQISMQSWTGLRTSTGGNWEDLCVAETWIAKNNTVIRHIVTGPQDPKVVSAGAGGLAIAFDSNPPKSDDGILCQRNAQGFADAATQMWPGQACGNASIWICLDE</sequence>
<dbReference type="OrthoDB" id="479371at2759"/>
<accession>A0A812UPT0</accession>
<evidence type="ECO:0000313" key="3">
    <source>
        <dbReference type="Proteomes" id="UP000601435"/>
    </source>
</evidence>
<feature type="transmembrane region" description="Helical" evidence="1">
    <location>
        <begin position="29"/>
        <end position="49"/>
    </location>
</feature>
<dbReference type="Proteomes" id="UP000601435">
    <property type="component" value="Unassembled WGS sequence"/>
</dbReference>
<evidence type="ECO:0000256" key="1">
    <source>
        <dbReference type="SAM" id="Phobius"/>
    </source>
</evidence>
<protein>
    <submittedName>
        <fullName evidence="2">Fam3b protein</fullName>
    </submittedName>
</protein>
<dbReference type="EMBL" id="CAJNJA010027899">
    <property type="protein sequence ID" value="CAE7588450.1"/>
    <property type="molecule type" value="Genomic_DNA"/>
</dbReference>
<feature type="transmembrane region" description="Helical" evidence="1">
    <location>
        <begin position="61"/>
        <end position="81"/>
    </location>
</feature>
<evidence type="ECO:0000313" key="2">
    <source>
        <dbReference type="EMBL" id="CAE7588450.1"/>
    </source>
</evidence>
<dbReference type="AlphaFoldDB" id="A0A812UPT0"/>
<organism evidence="2 3">
    <name type="scientific">Symbiodinium necroappetens</name>
    <dbReference type="NCBI Taxonomy" id="1628268"/>
    <lineage>
        <taxon>Eukaryota</taxon>
        <taxon>Sar</taxon>
        <taxon>Alveolata</taxon>
        <taxon>Dinophyceae</taxon>
        <taxon>Suessiales</taxon>
        <taxon>Symbiodiniaceae</taxon>
        <taxon>Symbiodinium</taxon>
    </lineage>
</organism>
<proteinExistence type="predicted"/>
<keyword evidence="1" id="KW-0812">Transmembrane</keyword>
<reference evidence="2" key="1">
    <citation type="submission" date="2021-02" db="EMBL/GenBank/DDBJ databases">
        <authorList>
            <person name="Dougan E. K."/>
            <person name="Rhodes N."/>
            <person name="Thang M."/>
            <person name="Chan C."/>
        </authorList>
    </citation>
    <scope>NUCLEOTIDE SEQUENCE</scope>
</reference>
<keyword evidence="1" id="KW-0472">Membrane</keyword>
<keyword evidence="3" id="KW-1185">Reference proteome</keyword>
<comment type="caution">
    <text evidence="2">The sequence shown here is derived from an EMBL/GenBank/DDBJ whole genome shotgun (WGS) entry which is preliminary data.</text>
</comment>
<feature type="non-terminal residue" evidence="2">
    <location>
        <position position="293"/>
    </location>
</feature>
<name>A0A812UPT0_9DINO</name>
<keyword evidence="1" id="KW-1133">Transmembrane helix</keyword>